<dbReference type="AlphaFoldDB" id="A0A842I923"/>
<evidence type="ECO:0000313" key="2">
    <source>
        <dbReference type="Proteomes" id="UP000555411"/>
    </source>
</evidence>
<reference evidence="1 2" key="1">
    <citation type="journal article" date="2017" name="Int. J. Syst. Evol. Microbiol.">
        <title>Gemmobacter straminiformis sp. nov., isolated from an artificial fountain.</title>
        <authorList>
            <person name="Kang J.Y."/>
            <person name="Kim M.J."/>
            <person name="Chun J."/>
            <person name="Son K.P."/>
            <person name="Jahng K.Y."/>
        </authorList>
    </citation>
    <scope>NUCLEOTIDE SEQUENCE [LARGE SCALE GENOMIC DNA]</scope>
    <source>
        <strain evidence="1 2">CAM-8</strain>
    </source>
</reference>
<comment type="caution">
    <text evidence="1">The sequence shown here is derived from an EMBL/GenBank/DDBJ whole genome shotgun (WGS) entry which is preliminary data.</text>
</comment>
<proteinExistence type="predicted"/>
<protein>
    <submittedName>
        <fullName evidence="1">Uncharacterized protein</fullName>
    </submittedName>
</protein>
<sequence>MTPIWFIRMARWARNPPSADRVRLVLVVVALCLLVAGAERLWGFPDWLTPQKLKP</sequence>
<dbReference type="EMBL" id="JACLQD010000002">
    <property type="protein sequence ID" value="MBC2835488.1"/>
    <property type="molecule type" value="Genomic_DNA"/>
</dbReference>
<evidence type="ECO:0000313" key="1">
    <source>
        <dbReference type="EMBL" id="MBC2835488.1"/>
    </source>
</evidence>
<gene>
    <name evidence="1" type="ORF">H7F16_08210</name>
</gene>
<name>A0A842I923_9RHOB</name>
<dbReference type="Proteomes" id="UP000555411">
    <property type="component" value="Unassembled WGS sequence"/>
</dbReference>
<dbReference type="RefSeq" id="WP_185797084.1">
    <property type="nucleotide sequence ID" value="NZ_JACLQD010000002.1"/>
</dbReference>
<organism evidence="1 2">
    <name type="scientific">Paragemmobacter straminiformis</name>
    <dbReference type="NCBI Taxonomy" id="2045119"/>
    <lineage>
        <taxon>Bacteria</taxon>
        <taxon>Pseudomonadati</taxon>
        <taxon>Pseudomonadota</taxon>
        <taxon>Alphaproteobacteria</taxon>
        <taxon>Rhodobacterales</taxon>
        <taxon>Paracoccaceae</taxon>
        <taxon>Paragemmobacter</taxon>
    </lineage>
</organism>
<keyword evidence="2" id="KW-1185">Reference proteome</keyword>
<accession>A0A842I923</accession>